<proteinExistence type="predicted"/>
<dbReference type="Proteomes" id="UP000675881">
    <property type="component" value="Chromosome 13"/>
</dbReference>
<reference evidence="2" key="1">
    <citation type="submission" date="2021-02" db="EMBL/GenBank/DDBJ databases">
        <authorList>
            <person name="Bekaert M."/>
        </authorList>
    </citation>
    <scope>NUCLEOTIDE SEQUENCE</scope>
    <source>
        <strain evidence="2">IoA-00</strain>
    </source>
</reference>
<dbReference type="AlphaFoldDB" id="A0A7R8CIC9"/>
<feature type="compositionally biased region" description="Polar residues" evidence="1">
    <location>
        <begin position="93"/>
        <end position="110"/>
    </location>
</feature>
<keyword evidence="3" id="KW-1185">Reference proteome</keyword>
<gene>
    <name evidence="2" type="ORF">LSAA_3925</name>
</gene>
<organism evidence="2 3">
    <name type="scientific">Lepeophtheirus salmonis</name>
    <name type="common">Salmon louse</name>
    <name type="synonym">Caligus salmonis</name>
    <dbReference type="NCBI Taxonomy" id="72036"/>
    <lineage>
        <taxon>Eukaryota</taxon>
        <taxon>Metazoa</taxon>
        <taxon>Ecdysozoa</taxon>
        <taxon>Arthropoda</taxon>
        <taxon>Crustacea</taxon>
        <taxon>Multicrustacea</taxon>
        <taxon>Hexanauplia</taxon>
        <taxon>Copepoda</taxon>
        <taxon>Siphonostomatoida</taxon>
        <taxon>Caligidae</taxon>
        <taxon>Lepeophtheirus</taxon>
    </lineage>
</organism>
<feature type="region of interest" description="Disordered" evidence="1">
    <location>
        <begin position="93"/>
        <end position="118"/>
    </location>
</feature>
<accession>A0A7R8CIC9</accession>
<evidence type="ECO:0000313" key="3">
    <source>
        <dbReference type="Proteomes" id="UP000675881"/>
    </source>
</evidence>
<name>A0A7R8CIC9_LEPSM</name>
<evidence type="ECO:0000256" key="1">
    <source>
        <dbReference type="SAM" id="MobiDB-lite"/>
    </source>
</evidence>
<evidence type="ECO:0000313" key="2">
    <source>
        <dbReference type="EMBL" id="CAF2825942.1"/>
    </source>
</evidence>
<protein>
    <submittedName>
        <fullName evidence="2">(salmon louse) hypothetical protein</fullName>
    </submittedName>
</protein>
<dbReference type="EMBL" id="HG994592">
    <property type="protein sequence ID" value="CAF2825942.1"/>
    <property type="molecule type" value="Genomic_DNA"/>
</dbReference>
<sequence>MHTVRCSVVVLPRLHEEDPETWFLRGDPKILWGISPQERTSRPIDLLSDESISSKKVFTTSNRLLDASFVPNLLRTLDKEILDRSIATSHRTIGRTDSLTNPTTHPPSSDLNHEEETEVSTVFNKKNRGLNREKRISRQHMKYGVKARMCAGSHCPFHSLLSRN</sequence>